<organism evidence="13 14">
    <name type="scientific">Neolewinella xylanilytica</name>
    <dbReference type="NCBI Taxonomy" id="1514080"/>
    <lineage>
        <taxon>Bacteria</taxon>
        <taxon>Pseudomonadati</taxon>
        <taxon>Bacteroidota</taxon>
        <taxon>Saprospiria</taxon>
        <taxon>Saprospirales</taxon>
        <taxon>Lewinellaceae</taxon>
        <taxon>Neolewinella</taxon>
    </lineage>
</organism>
<evidence type="ECO:0000256" key="2">
    <source>
        <dbReference type="ARBA" id="ARBA00004389"/>
    </source>
</evidence>
<dbReference type="Proteomes" id="UP000237662">
    <property type="component" value="Unassembled WGS sequence"/>
</dbReference>
<dbReference type="PIRSF" id="PIRSF000332">
    <property type="entry name" value="FMO"/>
    <property type="match status" value="1"/>
</dbReference>
<dbReference type="EMBL" id="PTJC01000005">
    <property type="protein sequence ID" value="PPK87214.1"/>
    <property type="molecule type" value="Genomic_DNA"/>
</dbReference>
<keyword evidence="7" id="KW-0274">FAD</keyword>
<keyword evidence="5" id="KW-0812">Transmembrane</keyword>
<dbReference type="PRINTS" id="PR00370">
    <property type="entry name" value="FMOXYGENASE"/>
</dbReference>
<comment type="caution">
    <text evidence="13">The sequence shown here is derived from an EMBL/GenBank/DDBJ whole genome shotgun (WGS) entry which is preliminary data.</text>
</comment>
<dbReference type="OrthoDB" id="9778740at2"/>
<evidence type="ECO:0000256" key="11">
    <source>
        <dbReference type="ARBA" id="ARBA00023033"/>
    </source>
</evidence>
<name>A0A2S6I6T9_9BACT</name>
<dbReference type="SUPFAM" id="SSF51905">
    <property type="entry name" value="FAD/NAD(P)-binding domain"/>
    <property type="match status" value="2"/>
</dbReference>
<dbReference type="RefSeq" id="WP_104417830.1">
    <property type="nucleotide sequence ID" value="NZ_PTJC01000005.1"/>
</dbReference>
<evidence type="ECO:0000256" key="8">
    <source>
        <dbReference type="ARBA" id="ARBA00022857"/>
    </source>
</evidence>
<reference evidence="13 14" key="1">
    <citation type="submission" date="2018-02" db="EMBL/GenBank/DDBJ databases">
        <title>Genomic Encyclopedia of Archaeal and Bacterial Type Strains, Phase II (KMG-II): from individual species to whole genera.</title>
        <authorList>
            <person name="Goeker M."/>
        </authorList>
    </citation>
    <scope>NUCLEOTIDE SEQUENCE [LARGE SCALE GENOMIC DNA]</scope>
    <source>
        <strain evidence="13 14">DSM 29526</strain>
    </source>
</reference>
<protein>
    <submittedName>
        <fullName evidence="13">Cation diffusion facilitator CzcD-associated flavoprotein CzcO</fullName>
    </submittedName>
</protein>
<evidence type="ECO:0000256" key="1">
    <source>
        <dbReference type="ARBA" id="ARBA00001974"/>
    </source>
</evidence>
<keyword evidence="4" id="KW-0285">Flavoprotein</keyword>
<keyword evidence="8" id="KW-0521">NADP</keyword>
<dbReference type="Pfam" id="PF00743">
    <property type="entry name" value="FMO-like"/>
    <property type="match status" value="1"/>
</dbReference>
<keyword evidence="12" id="KW-0472">Membrane</keyword>
<dbReference type="InterPro" id="IPR020946">
    <property type="entry name" value="Flavin_mOase-like"/>
</dbReference>
<evidence type="ECO:0000256" key="9">
    <source>
        <dbReference type="ARBA" id="ARBA00022989"/>
    </source>
</evidence>
<evidence type="ECO:0000313" key="14">
    <source>
        <dbReference type="Proteomes" id="UP000237662"/>
    </source>
</evidence>
<dbReference type="InterPro" id="IPR036188">
    <property type="entry name" value="FAD/NAD-bd_sf"/>
</dbReference>
<keyword evidence="10" id="KW-0560">Oxidoreductase</keyword>
<keyword evidence="14" id="KW-1185">Reference proteome</keyword>
<comment type="subcellular location">
    <subcellularLocation>
        <location evidence="2">Endoplasmic reticulum membrane</location>
        <topology evidence="2">Single-pass membrane protein</topology>
    </subcellularLocation>
</comment>
<gene>
    <name evidence="13" type="ORF">CLV84_0150</name>
</gene>
<evidence type="ECO:0000313" key="13">
    <source>
        <dbReference type="EMBL" id="PPK87214.1"/>
    </source>
</evidence>
<keyword evidence="11" id="KW-0503">Monooxygenase</keyword>
<dbReference type="Gene3D" id="3.50.50.60">
    <property type="entry name" value="FAD/NAD(P)-binding domain"/>
    <property type="match status" value="1"/>
</dbReference>
<dbReference type="InterPro" id="IPR000960">
    <property type="entry name" value="Flavin_mOase"/>
</dbReference>
<sequence>MDRVIRVAVVGAGCSGLAAVKNCLARGLDVVCFEANDDIGGNWIYSEQPGHSSVCETTHLISSRSMSAYLDFPMPEAYPDYPSHDQVLRYFRAYADRFRLRPHIRFRTRVTEARLLADGRWQIATDAGDPEVFDFLLTANGHHHAPRHPEEVRSAFTGRYLHSHAYKHNRSFAGERVLVIGGGNSGCDCAVEISRVAARTDISIRRPHYILPKFFLGRPVDTFNERLGYFPKFVQRALRKLTVKAMVGDYRLYGLEAPTVPVTSTHPTLNSELLYKIRHGKVQPRRGIADITGRRVTFTDGKKSEYDTIVAATGYRITFPFLDQNLIDYERADRIPLYLRMFRPDYPTLLFIGLFQPQGAIWPLADAQSRLAAAYMAGTYRLPKDLRQRAEADSDRIERDFQRSKRHTIEVHYHAFMHRLERELGNS</sequence>
<dbReference type="GO" id="GO:0050661">
    <property type="term" value="F:NADP binding"/>
    <property type="evidence" value="ECO:0007669"/>
    <property type="project" value="InterPro"/>
</dbReference>
<dbReference type="GO" id="GO:0004499">
    <property type="term" value="F:N,N-dimethylaniline monooxygenase activity"/>
    <property type="evidence" value="ECO:0007669"/>
    <property type="project" value="InterPro"/>
</dbReference>
<dbReference type="GO" id="GO:0050660">
    <property type="term" value="F:flavin adenine dinucleotide binding"/>
    <property type="evidence" value="ECO:0007669"/>
    <property type="project" value="InterPro"/>
</dbReference>
<dbReference type="AlphaFoldDB" id="A0A2S6I6T9"/>
<comment type="cofactor">
    <cofactor evidence="1">
        <name>FAD</name>
        <dbReference type="ChEBI" id="CHEBI:57692"/>
    </cofactor>
</comment>
<keyword evidence="6" id="KW-0256">Endoplasmic reticulum</keyword>
<comment type="similarity">
    <text evidence="3">Belongs to the FMO family.</text>
</comment>
<evidence type="ECO:0000256" key="3">
    <source>
        <dbReference type="ARBA" id="ARBA00009183"/>
    </source>
</evidence>
<accession>A0A2S6I6T9</accession>
<keyword evidence="9" id="KW-1133">Transmembrane helix</keyword>
<evidence type="ECO:0000256" key="12">
    <source>
        <dbReference type="ARBA" id="ARBA00023136"/>
    </source>
</evidence>
<dbReference type="InterPro" id="IPR050346">
    <property type="entry name" value="FMO-like"/>
</dbReference>
<dbReference type="PANTHER" id="PTHR23023">
    <property type="entry name" value="DIMETHYLANILINE MONOOXYGENASE"/>
    <property type="match status" value="1"/>
</dbReference>
<evidence type="ECO:0000256" key="6">
    <source>
        <dbReference type="ARBA" id="ARBA00022824"/>
    </source>
</evidence>
<evidence type="ECO:0000256" key="4">
    <source>
        <dbReference type="ARBA" id="ARBA00022630"/>
    </source>
</evidence>
<evidence type="ECO:0000256" key="5">
    <source>
        <dbReference type="ARBA" id="ARBA00022692"/>
    </source>
</evidence>
<evidence type="ECO:0000256" key="7">
    <source>
        <dbReference type="ARBA" id="ARBA00022827"/>
    </source>
</evidence>
<proteinExistence type="inferred from homology"/>
<dbReference type="FunFam" id="3.50.50.60:FF:000159">
    <property type="entry name" value="Dimethylaniline monooxygenase [N-oxide-forming]"/>
    <property type="match status" value="1"/>
</dbReference>
<evidence type="ECO:0000256" key="10">
    <source>
        <dbReference type="ARBA" id="ARBA00023002"/>
    </source>
</evidence>